<dbReference type="InterPro" id="IPR020845">
    <property type="entry name" value="AMP-binding_CS"/>
</dbReference>
<reference evidence="3 4" key="1">
    <citation type="journal article" date="2018" name="Sci. Rep.">
        <title>A complete Leishmania donovani reference genome identifies novel genetic variations associated with virulence.</title>
        <authorList>
            <person name="Lypaczewski P."/>
            <person name="Hoshizaki J."/>
            <person name="Zhang W.-W."/>
            <person name="McCall L.-I."/>
            <person name="Torcivia-Rodriguez J."/>
            <person name="Simonyan V."/>
            <person name="Kaur A."/>
            <person name="Dewar K."/>
            <person name="Matlashewski G."/>
        </authorList>
    </citation>
    <scope>NUCLEOTIDE SEQUENCE [LARGE SCALE GENOMIC DNA]</scope>
    <source>
        <strain evidence="3 4">LdCL</strain>
    </source>
</reference>
<evidence type="ECO:0000259" key="2">
    <source>
        <dbReference type="Pfam" id="PF00501"/>
    </source>
</evidence>
<dbReference type="AlphaFoldDB" id="A0A3Q8IEY8"/>
<dbReference type="PROSITE" id="PS00012">
    <property type="entry name" value="PHOSPHOPANTETHEINE"/>
    <property type="match status" value="1"/>
</dbReference>
<organism evidence="3 4">
    <name type="scientific">Leishmania donovani</name>
    <dbReference type="NCBI Taxonomy" id="5661"/>
    <lineage>
        <taxon>Eukaryota</taxon>
        <taxon>Discoba</taxon>
        <taxon>Euglenozoa</taxon>
        <taxon>Kinetoplastea</taxon>
        <taxon>Metakinetoplastina</taxon>
        <taxon>Trypanosomatida</taxon>
        <taxon>Trypanosomatidae</taxon>
        <taxon>Leishmaniinae</taxon>
        <taxon>Leishmania</taxon>
    </lineage>
</organism>
<dbReference type="Proteomes" id="UP000274082">
    <property type="component" value="Chromosome 28"/>
</dbReference>
<feature type="repeat" description="ANK" evidence="1">
    <location>
        <begin position="863"/>
        <end position="895"/>
    </location>
</feature>
<dbReference type="FunFam" id="3.30.300.30:FF:000085">
    <property type="entry name" value="AMP-binding_enzyme/AMP-binding_enzyme_C-terminal_ domain/Ankyrin_repeats_(3_copies)/Ankyrin_repeat/Ankyrin_re peats_(Many_copies)_-_putative"/>
    <property type="match status" value="1"/>
</dbReference>
<sequence length="1003" mass="108966">MSSNVPVCVGDGATLSACILAALEERGDDEVMFALLRHRHCGYSKAARLEGSSGAVDGSEASITAERVTKRAWCAFVELLKRRIITSSHDRRSLPLAGGAHGTPGDERGAEDECDVGVYSQETFYTCLVESVCLCMGWTFCLFRPDDPPLRLQRLEQRRRPRCKLRSEDISSLLHEALSAEENSACNGKLQMAEVGTATPTRLPVVHVDDSRVAYYIYTSGSTGDPKCVVASRGNLRAYLQRFILDKDGLAVGDACCRFFCLSSPFFDPSIGDMLVGLCTPHSIFYTCTQEDLLNGQAAPLLACVQPTHVVSTPAVWSSLTTAGHLLSVLPSSTAPMKVFLGGERMSQALISTWADRAELYNIYGVTEATIYQSVWRVFPGTRAEHVKCGPGVGTRVRVQRLDAASDVLLGDSDAFALEEGLLQELGESAGDDYGEVVLCGDQVCCGYAEDSTSSPFGCDAATGERFFRTGDIGRLVSTGEGGPPDLELRGRRDWEMKLNGQRVALEEVEGTVQRALAGLFSQCACFCVQSASGTPAIGAAVVLTDVVDGGLLRDHREGVAAALQELLALHLPSFMVPRRWLLFTNGASLPQTPTGKVSRTQLAVDAVQEQQEELDAQLNEKNDGCCREEDELYRVVQSVWQRMLGMPVRCDTHYLHAGGDSLGALKLSRAVYLGLHAGSDAGIYEHGRLPPPFQPCVLLQHPRFGDYVQALREAWAKAPLNGESKPENGETVTALPLLLQPPQVLSPAEAAADSLFREVVAVQCAGIADRLLRHGLADVNGHNRREHRCTTPLHVAVASCCSLEQELATLRVVEVLLQHGARLTAVTLDGVTAAHLAASRSAAILRRLLEHDQAVVHCRDARQQSLLHFAARSGNAETARLLRQYGLKIDTRDKWQRTPAHWAVLNGHTAVLEEMALYCTSSATTISAAAATRAPEPNDVGAKRRRCPGNETARFTRLARKKTYLAYETLHEIARRLHPTDHRIKRLCDILAPSVGEASATE</sequence>
<dbReference type="PROSITE" id="PS50297">
    <property type="entry name" value="ANK_REP_REGION"/>
    <property type="match status" value="1"/>
</dbReference>
<dbReference type="InterPro" id="IPR045851">
    <property type="entry name" value="AMP-bd_C_sf"/>
</dbReference>
<dbReference type="EMBL" id="CP029527">
    <property type="protein sequence ID" value="AYU80374.1"/>
    <property type="molecule type" value="Genomic_DNA"/>
</dbReference>
<dbReference type="VEuPathDB" id="TriTrypDB:LdBPK_282190.1"/>
<dbReference type="InterPro" id="IPR002110">
    <property type="entry name" value="Ankyrin_rpt"/>
</dbReference>
<dbReference type="GO" id="GO:0043041">
    <property type="term" value="P:amino acid activation for nonribosomal peptide biosynthetic process"/>
    <property type="evidence" value="ECO:0007669"/>
    <property type="project" value="TreeGrafter"/>
</dbReference>
<dbReference type="PROSITE" id="PS50088">
    <property type="entry name" value="ANK_REPEAT"/>
    <property type="match status" value="1"/>
</dbReference>
<evidence type="ECO:0000313" key="3">
    <source>
        <dbReference type="EMBL" id="AYU80374.1"/>
    </source>
</evidence>
<evidence type="ECO:0000256" key="1">
    <source>
        <dbReference type="PROSITE-ProRule" id="PRU00023"/>
    </source>
</evidence>
<dbReference type="Gene3D" id="3.40.50.12780">
    <property type="entry name" value="N-terminal domain of ligase-like"/>
    <property type="match status" value="1"/>
</dbReference>
<keyword evidence="1" id="KW-0040">ANK repeat</keyword>
<evidence type="ECO:0000313" key="4">
    <source>
        <dbReference type="Proteomes" id="UP000274082"/>
    </source>
</evidence>
<dbReference type="PANTHER" id="PTHR45527">
    <property type="entry name" value="NONRIBOSOMAL PEPTIDE SYNTHETASE"/>
    <property type="match status" value="1"/>
</dbReference>
<dbReference type="GO" id="GO:0031177">
    <property type="term" value="F:phosphopantetheine binding"/>
    <property type="evidence" value="ECO:0007669"/>
    <property type="project" value="TreeGrafter"/>
</dbReference>
<dbReference type="InterPro" id="IPR000873">
    <property type="entry name" value="AMP-dep_synth/lig_dom"/>
</dbReference>
<protein>
    <submittedName>
        <fullName evidence="3">AMP-binding enzyme/AMP-binding enzyme C-terminal domain/Ankyrin repeat/Ankyrin repeats (3 copies)/Ankyrin repeats (Many copies), putative</fullName>
    </submittedName>
</protein>
<dbReference type="SUPFAM" id="SSF56801">
    <property type="entry name" value="Acetyl-CoA synthetase-like"/>
    <property type="match status" value="1"/>
</dbReference>
<feature type="domain" description="AMP-dependent synthetase/ligase" evidence="2">
    <location>
        <begin position="156"/>
        <end position="399"/>
    </location>
</feature>
<dbReference type="InterPro" id="IPR042099">
    <property type="entry name" value="ANL_N_sf"/>
</dbReference>
<dbReference type="GO" id="GO:0044550">
    <property type="term" value="P:secondary metabolite biosynthetic process"/>
    <property type="evidence" value="ECO:0007669"/>
    <property type="project" value="TreeGrafter"/>
</dbReference>
<dbReference type="Pfam" id="PF00501">
    <property type="entry name" value="AMP-binding"/>
    <property type="match status" value="1"/>
</dbReference>
<dbReference type="InterPro" id="IPR006162">
    <property type="entry name" value="Ppantetheine_attach_site"/>
</dbReference>
<proteinExistence type="predicted"/>
<dbReference type="Pfam" id="PF13637">
    <property type="entry name" value="Ank_4"/>
    <property type="match status" value="1"/>
</dbReference>
<dbReference type="InterPro" id="IPR036770">
    <property type="entry name" value="Ankyrin_rpt-contain_sf"/>
</dbReference>
<dbReference type="Gene3D" id="3.30.300.30">
    <property type="match status" value="1"/>
</dbReference>
<name>A0A3Q8IEY8_LEIDO</name>
<dbReference type="VEuPathDB" id="TriTrypDB:LDHU3_28.2970"/>
<dbReference type="PANTHER" id="PTHR45527:SF1">
    <property type="entry name" value="FATTY ACID SYNTHASE"/>
    <property type="match status" value="1"/>
</dbReference>
<dbReference type="SUPFAM" id="SSF48403">
    <property type="entry name" value="Ankyrin repeat"/>
    <property type="match status" value="1"/>
</dbReference>
<gene>
    <name evidence="3" type="ORF">LdCL_280027000</name>
</gene>
<dbReference type="PROSITE" id="PS00455">
    <property type="entry name" value="AMP_BINDING"/>
    <property type="match status" value="1"/>
</dbReference>
<dbReference type="SMART" id="SM00248">
    <property type="entry name" value="ANK"/>
    <property type="match status" value="4"/>
</dbReference>
<dbReference type="VEuPathDB" id="TriTrypDB:LdCL_280027000"/>
<dbReference type="Gene3D" id="1.25.40.20">
    <property type="entry name" value="Ankyrin repeat-containing domain"/>
    <property type="match status" value="2"/>
</dbReference>
<dbReference type="OrthoDB" id="416786at2759"/>
<keyword evidence="4" id="KW-1185">Reference proteome</keyword>
<dbReference type="GO" id="GO:0005737">
    <property type="term" value="C:cytoplasm"/>
    <property type="evidence" value="ECO:0007669"/>
    <property type="project" value="TreeGrafter"/>
</dbReference>
<accession>A0A3Q8IEY8</accession>